<dbReference type="SUPFAM" id="SSF53335">
    <property type="entry name" value="S-adenosyl-L-methionine-dependent methyltransferases"/>
    <property type="match status" value="1"/>
</dbReference>
<feature type="active site" evidence="6">
    <location>
        <position position="74"/>
    </location>
</feature>
<evidence type="ECO:0000256" key="1">
    <source>
        <dbReference type="ARBA" id="ARBA00011975"/>
    </source>
</evidence>
<evidence type="ECO:0000313" key="9">
    <source>
        <dbReference type="Proteomes" id="UP000618445"/>
    </source>
</evidence>
<sequence length="346" mass="39144">MRQLTEGSLFTGFGGVDLGYKKAGLEHAWGLEYDPKICEVANANFGGSVRCMNILDADPFKFEKVDVLHASPVCKSYSIANPNKRERQLDLDCARKVAEFIQVLQPQYFTLENVEAYRKSKSFNLIIEMLYSQGYWVQWQVLNAADFGVPQSRRRLILIANKNEFIPPLPAKEKHIGWYEAIADLVHDLPNSQLADWQLKALPNEIREHLFYSYGSQNINFGGTIQPKNKPANTLLSDCCSENGIRSYKAILIENTGARSDRELQTREAIEPCWTLRAMGQDGHYHRANALLENTRTVALDIACLARLQSFPDDYQWSGKKSLDGKGIGNSVPPLMMEKIAKSVFY</sequence>
<evidence type="ECO:0000313" key="8">
    <source>
        <dbReference type="EMBL" id="MBD2316638.1"/>
    </source>
</evidence>
<keyword evidence="5" id="KW-0680">Restriction system</keyword>
<reference evidence="8 9" key="1">
    <citation type="journal article" date="2020" name="ISME J.">
        <title>Comparative genomics reveals insights into cyanobacterial evolution and habitat adaptation.</title>
        <authorList>
            <person name="Chen M.Y."/>
            <person name="Teng W.K."/>
            <person name="Zhao L."/>
            <person name="Hu C.X."/>
            <person name="Zhou Y.K."/>
            <person name="Han B.P."/>
            <person name="Song L.R."/>
            <person name="Shu W.S."/>
        </authorList>
    </citation>
    <scope>NUCLEOTIDE SEQUENCE [LARGE SCALE GENOMIC DNA]</scope>
    <source>
        <strain evidence="8 9">FACHB-1050</strain>
    </source>
</reference>
<keyword evidence="2 6" id="KW-0489">Methyltransferase</keyword>
<comment type="caution">
    <text evidence="8">The sequence shown here is derived from an EMBL/GenBank/DDBJ whole genome shotgun (WGS) entry which is preliminary data.</text>
</comment>
<dbReference type="InterPro" id="IPR001525">
    <property type="entry name" value="C5_MeTfrase"/>
</dbReference>
<evidence type="ECO:0000256" key="5">
    <source>
        <dbReference type="ARBA" id="ARBA00022747"/>
    </source>
</evidence>
<evidence type="ECO:0000256" key="2">
    <source>
        <dbReference type="ARBA" id="ARBA00022603"/>
    </source>
</evidence>
<dbReference type="Gene3D" id="3.90.120.10">
    <property type="entry name" value="DNA Methylase, subunit A, domain 2"/>
    <property type="match status" value="1"/>
</dbReference>
<dbReference type="GO" id="GO:0003886">
    <property type="term" value="F:DNA (cytosine-5-)-methyltransferase activity"/>
    <property type="evidence" value="ECO:0007669"/>
    <property type="project" value="UniProtKB-EC"/>
</dbReference>
<keyword evidence="4 6" id="KW-0949">S-adenosyl-L-methionine</keyword>
<dbReference type="InterPro" id="IPR050390">
    <property type="entry name" value="C5-Methyltransferase"/>
</dbReference>
<evidence type="ECO:0000256" key="3">
    <source>
        <dbReference type="ARBA" id="ARBA00022679"/>
    </source>
</evidence>
<protein>
    <recommendedName>
        <fullName evidence="1">DNA (cytosine-5-)-methyltransferase</fullName>
        <ecNumber evidence="1">2.1.1.37</ecNumber>
    </recommendedName>
</protein>
<dbReference type="EC" id="2.1.1.37" evidence="1"/>
<dbReference type="PRINTS" id="PR00105">
    <property type="entry name" value="C5METTRFRASE"/>
</dbReference>
<dbReference type="PANTHER" id="PTHR10629:SF52">
    <property type="entry name" value="DNA (CYTOSINE-5)-METHYLTRANSFERASE 1"/>
    <property type="match status" value="1"/>
</dbReference>
<name>A0ABR8C786_9CYAN</name>
<dbReference type="PROSITE" id="PS51679">
    <property type="entry name" value="SAM_MT_C5"/>
    <property type="match status" value="1"/>
</dbReference>
<evidence type="ECO:0000256" key="4">
    <source>
        <dbReference type="ARBA" id="ARBA00022691"/>
    </source>
</evidence>
<evidence type="ECO:0000256" key="6">
    <source>
        <dbReference type="PROSITE-ProRule" id="PRU01016"/>
    </source>
</evidence>
<dbReference type="InterPro" id="IPR029063">
    <property type="entry name" value="SAM-dependent_MTases_sf"/>
</dbReference>
<dbReference type="Gene3D" id="3.40.50.150">
    <property type="entry name" value="Vaccinia Virus protein VP39"/>
    <property type="match status" value="1"/>
</dbReference>
<dbReference type="InterPro" id="IPR031303">
    <property type="entry name" value="C5_meth_CS"/>
</dbReference>
<dbReference type="Proteomes" id="UP000618445">
    <property type="component" value="Unassembled WGS sequence"/>
</dbReference>
<evidence type="ECO:0000256" key="7">
    <source>
        <dbReference type="RuleBase" id="RU000416"/>
    </source>
</evidence>
<dbReference type="GO" id="GO:0032259">
    <property type="term" value="P:methylation"/>
    <property type="evidence" value="ECO:0007669"/>
    <property type="project" value="UniProtKB-KW"/>
</dbReference>
<dbReference type="EMBL" id="JACJQY010000008">
    <property type="protein sequence ID" value="MBD2316638.1"/>
    <property type="molecule type" value="Genomic_DNA"/>
</dbReference>
<proteinExistence type="inferred from homology"/>
<dbReference type="PANTHER" id="PTHR10629">
    <property type="entry name" value="CYTOSINE-SPECIFIC METHYLTRANSFERASE"/>
    <property type="match status" value="1"/>
</dbReference>
<accession>A0ABR8C786</accession>
<dbReference type="PROSITE" id="PS00095">
    <property type="entry name" value="C5_MTASE_2"/>
    <property type="match status" value="1"/>
</dbReference>
<dbReference type="NCBIfam" id="TIGR00675">
    <property type="entry name" value="dcm"/>
    <property type="match status" value="1"/>
</dbReference>
<dbReference type="Pfam" id="PF00145">
    <property type="entry name" value="DNA_methylase"/>
    <property type="match status" value="1"/>
</dbReference>
<keyword evidence="9" id="KW-1185">Reference proteome</keyword>
<dbReference type="RefSeq" id="WP_190577526.1">
    <property type="nucleotide sequence ID" value="NZ_CAWPQU010000078.1"/>
</dbReference>
<gene>
    <name evidence="8" type="primary">dcm</name>
    <name evidence="8" type="ORF">H6G05_07230</name>
</gene>
<organism evidence="8 9">
    <name type="scientific">Phormidium tenue FACHB-1050</name>
    <dbReference type="NCBI Taxonomy" id="2692857"/>
    <lineage>
        <taxon>Bacteria</taxon>
        <taxon>Bacillati</taxon>
        <taxon>Cyanobacteriota</taxon>
        <taxon>Cyanophyceae</taxon>
        <taxon>Oscillatoriophycideae</taxon>
        <taxon>Oscillatoriales</taxon>
        <taxon>Oscillatoriaceae</taxon>
        <taxon>Phormidium</taxon>
    </lineage>
</organism>
<comment type="similarity">
    <text evidence="6 7">Belongs to the class I-like SAM-binding methyltransferase superfamily. C5-methyltransferase family.</text>
</comment>
<keyword evidence="3 6" id="KW-0808">Transferase</keyword>